<evidence type="ECO:0000313" key="4">
    <source>
        <dbReference type="Proteomes" id="UP000271098"/>
    </source>
</evidence>
<dbReference type="AlphaFoldDB" id="A0A183DB95"/>
<protein>
    <submittedName>
        <fullName evidence="5">DUF4235 domain-containing protein</fullName>
    </submittedName>
</protein>
<reference evidence="3 4" key="2">
    <citation type="submission" date="2018-11" db="EMBL/GenBank/DDBJ databases">
        <authorList>
            <consortium name="Pathogen Informatics"/>
        </authorList>
    </citation>
    <scope>NUCLEOTIDE SEQUENCE [LARGE SCALE GENOMIC DNA]</scope>
</reference>
<keyword evidence="2" id="KW-0812">Transmembrane</keyword>
<feature type="region of interest" description="Disordered" evidence="1">
    <location>
        <begin position="1"/>
        <end position="25"/>
    </location>
</feature>
<evidence type="ECO:0000256" key="1">
    <source>
        <dbReference type="SAM" id="MobiDB-lite"/>
    </source>
</evidence>
<reference evidence="5" key="1">
    <citation type="submission" date="2016-06" db="UniProtKB">
        <authorList>
            <consortium name="WormBaseParasite"/>
        </authorList>
    </citation>
    <scope>IDENTIFICATION</scope>
</reference>
<proteinExistence type="predicted"/>
<dbReference type="Proteomes" id="UP000271098">
    <property type="component" value="Unassembled WGS sequence"/>
</dbReference>
<evidence type="ECO:0000313" key="3">
    <source>
        <dbReference type="EMBL" id="VDK52949.1"/>
    </source>
</evidence>
<dbReference type="WBParaSite" id="GPUH_0000599401-mRNA-1">
    <property type="protein sequence ID" value="GPUH_0000599401-mRNA-1"/>
    <property type="gene ID" value="GPUH_0000599401"/>
</dbReference>
<keyword evidence="2" id="KW-0472">Membrane</keyword>
<keyword evidence="4" id="KW-1185">Reference proteome</keyword>
<keyword evidence="2" id="KW-1133">Transmembrane helix</keyword>
<accession>A0A183DB95</accession>
<sequence>MKGRRAASKRSPNAPGRPTGNATGSYLAPKLLDMMRAGGGSGNNHRSIDSSRIMKTMICVWRGIIVGVVGCHPLLRLL</sequence>
<name>A0A183DB95_9BILA</name>
<dbReference type="EMBL" id="UYRT01013349">
    <property type="protein sequence ID" value="VDK52949.1"/>
    <property type="molecule type" value="Genomic_DNA"/>
</dbReference>
<feature type="transmembrane region" description="Helical" evidence="2">
    <location>
        <begin position="56"/>
        <end position="75"/>
    </location>
</feature>
<evidence type="ECO:0000256" key="2">
    <source>
        <dbReference type="SAM" id="Phobius"/>
    </source>
</evidence>
<gene>
    <name evidence="3" type="ORF">GPUH_LOCUS5985</name>
</gene>
<evidence type="ECO:0000313" key="5">
    <source>
        <dbReference type="WBParaSite" id="GPUH_0000599401-mRNA-1"/>
    </source>
</evidence>
<organism evidence="5">
    <name type="scientific">Gongylonema pulchrum</name>
    <dbReference type="NCBI Taxonomy" id="637853"/>
    <lineage>
        <taxon>Eukaryota</taxon>
        <taxon>Metazoa</taxon>
        <taxon>Ecdysozoa</taxon>
        <taxon>Nematoda</taxon>
        <taxon>Chromadorea</taxon>
        <taxon>Rhabditida</taxon>
        <taxon>Spirurina</taxon>
        <taxon>Spiruromorpha</taxon>
        <taxon>Spiruroidea</taxon>
        <taxon>Gongylonematidae</taxon>
        <taxon>Gongylonema</taxon>
    </lineage>
</organism>